<feature type="compositionally biased region" description="Basic and acidic residues" evidence="1">
    <location>
        <begin position="88"/>
        <end position="98"/>
    </location>
</feature>
<feature type="compositionally biased region" description="Low complexity" evidence="1">
    <location>
        <begin position="176"/>
        <end position="189"/>
    </location>
</feature>
<dbReference type="InterPro" id="IPR010756">
    <property type="entry name" value="Tls1-like"/>
</dbReference>
<feature type="region of interest" description="Disordered" evidence="1">
    <location>
        <begin position="174"/>
        <end position="201"/>
    </location>
</feature>
<dbReference type="OrthoDB" id="5627at2759"/>
<dbReference type="EMBL" id="MU005789">
    <property type="protein sequence ID" value="KAF2703172.1"/>
    <property type="molecule type" value="Genomic_DNA"/>
</dbReference>
<feature type="region of interest" description="Disordered" evidence="1">
    <location>
        <begin position="239"/>
        <end position="267"/>
    </location>
</feature>
<feature type="compositionally biased region" description="Basic and acidic residues" evidence="1">
    <location>
        <begin position="7"/>
        <end position="16"/>
    </location>
</feature>
<gene>
    <name evidence="2" type="ORF">K504DRAFT_451923</name>
</gene>
<proteinExistence type="predicted"/>
<name>A0A6G1JSB7_9PLEO</name>
<accession>A0A6G1JSB7</accession>
<feature type="region of interest" description="Disordered" evidence="1">
    <location>
        <begin position="1"/>
        <end position="100"/>
    </location>
</feature>
<dbReference type="Proteomes" id="UP000799428">
    <property type="component" value="Unassembled WGS sequence"/>
</dbReference>
<evidence type="ECO:0000256" key="1">
    <source>
        <dbReference type="SAM" id="MobiDB-lite"/>
    </source>
</evidence>
<feature type="region of interest" description="Disordered" evidence="1">
    <location>
        <begin position="285"/>
        <end position="366"/>
    </location>
</feature>
<evidence type="ECO:0000313" key="2">
    <source>
        <dbReference type="EMBL" id="KAF2703172.1"/>
    </source>
</evidence>
<dbReference type="Pfam" id="PF07052">
    <property type="entry name" value="Hep_59"/>
    <property type="match status" value="1"/>
</dbReference>
<sequence length="366" mass="40712">MASVEAGDGHDSEPAFRFKRRKLQPHKRVRLNEEEASILPSSQPPINAPHSPAGSDRASQSPSADQDQEKSVPNLKEILRARKRPRDRLREAARKVESTKSVALVPADAPKPDQYSTRFIAQTGHIVDQDDQQMMEYVEARTAEKNHRLYGWPVPAHLKHLVATIAPPVDERALPTASRNATARTTSKAGNNAEGTNPNYSNRMAAGMGKLQEIDLGPEATAQNVQRTEEAFRRIERGVTTNEPSAKIRLGKDGKPRRVRNRRNSEDLRRDKMVEAVLSEAKLDYFEEDKPPSPPANGSANTDEAMVERFRLQFLESMEPRIQKKPAIPPGPKGVKEPSKGPKLGGSRSARAAMRLQEEQAAKSRR</sequence>
<reference evidence="2" key="1">
    <citation type="journal article" date="2020" name="Stud. Mycol.">
        <title>101 Dothideomycetes genomes: a test case for predicting lifestyles and emergence of pathogens.</title>
        <authorList>
            <person name="Haridas S."/>
            <person name="Albert R."/>
            <person name="Binder M."/>
            <person name="Bloem J."/>
            <person name="Labutti K."/>
            <person name="Salamov A."/>
            <person name="Andreopoulos B."/>
            <person name="Baker S."/>
            <person name="Barry K."/>
            <person name="Bills G."/>
            <person name="Bluhm B."/>
            <person name="Cannon C."/>
            <person name="Castanera R."/>
            <person name="Culley D."/>
            <person name="Daum C."/>
            <person name="Ezra D."/>
            <person name="Gonzalez J."/>
            <person name="Henrissat B."/>
            <person name="Kuo A."/>
            <person name="Liang C."/>
            <person name="Lipzen A."/>
            <person name="Lutzoni F."/>
            <person name="Magnuson J."/>
            <person name="Mondo S."/>
            <person name="Nolan M."/>
            <person name="Ohm R."/>
            <person name="Pangilinan J."/>
            <person name="Park H.-J."/>
            <person name="Ramirez L."/>
            <person name="Alfaro M."/>
            <person name="Sun H."/>
            <person name="Tritt A."/>
            <person name="Yoshinaga Y."/>
            <person name="Zwiers L.-H."/>
            <person name="Turgeon B."/>
            <person name="Goodwin S."/>
            <person name="Spatafora J."/>
            <person name="Crous P."/>
            <person name="Grigoriev I."/>
        </authorList>
    </citation>
    <scope>NUCLEOTIDE SEQUENCE</scope>
    <source>
        <strain evidence="2">CBS 279.74</strain>
    </source>
</reference>
<dbReference type="AlphaFoldDB" id="A0A6G1JSB7"/>
<protein>
    <recommendedName>
        <fullName evidence="4">Hepatocellular carcinoma-associated antigen 59-domain-containing protein</fullName>
    </recommendedName>
</protein>
<feature type="compositionally biased region" description="Basic and acidic residues" evidence="1">
    <location>
        <begin position="356"/>
        <end position="366"/>
    </location>
</feature>
<feature type="compositionally biased region" description="Basic residues" evidence="1">
    <location>
        <begin position="17"/>
        <end position="29"/>
    </location>
</feature>
<evidence type="ECO:0000313" key="3">
    <source>
        <dbReference type="Proteomes" id="UP000799428"/>
    </source>
</evidence>
<keyword evidence="3" id="KW-1185">Reference proteome</keyword>
<organism evidence="2 3">
    <name type="scientific">Pleomassaria siparia CBS 279.74</name>
    <dbReference type="NCBI Taxonomy" id="1314801"/>
    <lineage>
        <taxon>Eukaryota</taxon>
        <taxon>Fungi</taxon>
        <taxon>Dikarya</taxon>
        <taxon>Ascomycota</taxon>
        <taxon>Pezizomycotina</taxon>
        <taxon>Dothideomycetes</taxon>
        <taxon>Pleosporomycetidae</taxon>
        <taxon>Pleosporales</taxon>
        <taxon>Pleomassariaceae</taxon>
        <taxon>Pleomassaria</taxon>
    </lineage>
</organism>
<evidence type="ECO:0008006" key="4">
    <source>
        <dbReference type="Google" id="ProtNLM"/>
    </source>
</evidence>